<evidence type="ECO:0000313" key="2">
    <source>
        <dbReference type="Proteomes" id="UP000186955"/>
    </source>
</evidence>
<protein>
    <submittedName>
        <fullName evidence="1">Uncharacterized protein</fullName>
    </submittedName>
</protein>
<gene>
    <name evidence="1" type="ORF">PENSUB_9542</name>
</gene>
<dbReference type="EMBL" id="MNBE01000680">
    <property type="protein sequence ID" value="OKO98106.1"/>
    <property type="molecule type" value="Genomic_DNA"/>
</dbReference>
<reference evidence="1 2" key="1">
    <citation type="submission" date="2016-10" db="EMBL/GenBank/DDBJ databases">
        <title>Genome sequence of the ascomycete fungus Penicillium subrubescens.</title>
        <authorList>
            <person name="De Vries R.P."/>
            <person name="Peng M."/>
            <person name="Dilokpimol A."/>
            <person name="Hilden K."/>
            <person name="Makela M.R."/>
            <person name="Grigoriev I."/>
            <person name="Riley R."/>
            <person name="Granchi Z."/>
        </authorList>
    </citation>
    <scope>NUCLEOTIDE SEQUENCE [LARGE SCALE GENOMIC DNA]</scope>
    <source>
        <strain evidence="1 2">CBS 132785</strain>
    </source>
</reference>
<organism evidence="1 2">
    <name type="scientific">Penicillium subrubescens</name>
    <dbReference type="NCBI Taxonomy" id="1316194"/>
    <lineage>
        <taxon>Eukaryota</taxon>
        <taxon>Fungi</taxon>
        <taxon>Dikarya</taxon>
        <taxon>Ascomycota</taxon>
        <taxon>Pezizomycotina</taxon>
        <taxon>Eurotiomycetes</taxon>
        <taxon>Eurotiomycetidae</taxon>
        <taxon>Eurotiales</taxon>
        <taxon>Aspergillaceae</taxon>
        <taxon>Penicillium</taxon>
    </lineage>
</organism>
<dbReference type="Proteomes" id="UP000186955">
    <property type="component" value="Unassembled WGS sequence"/>
</dbReference>
<name>A0A1Q5TD08_9EURO</name>
<keyword evidence="2" id="KW-1185">Reference proteome</keyword>
<comment type="caution">
    <text evidence="1">The sequence shown here is derived from an EMBL/GenBank/DDBJ whole genome shotgun (WGS) entry which is preliminary data.</text>
</comment>
<accession>A0A1Q5TD08</accession>
<proteinExistence type="predicted"/>
<dbReference type="AlphaFoldDB" id="A0A1Q5TD08"/>
<sequence>MLDFHVSFGTGRLLAADQGGSHNWTKYLFPEWIRRVKSCVRAAVDADAMYEKFWNTLDKAEQDGKHYRIDPEIATQSLAPDDPTALSELETETMRYMGLPDTKAKTRRLRLAMLASCFFCTLLSLPRYDPVLGQYRVRLAIQSRWPEDDTISQSLHSTLETASFVVGGIAYPYKSPLACLNYVDSLDVSLHITLTLDGKESHPISGFPLTLKQMMYLQLPLSTMPATSPKRGGPCLVSGRLKRRCLEWPVLGEPGKSAWVT</sequence>
<evidence type="ECO:0000313" key="1">
    <source>
        <dbReference type="EMBL" id="OKO98106.1"/>
    </source>
</evidence>